<keyword evidence="2" id="KW-1185">Reference proteome</keyword>
<evidence type="ECO:0000313" key="2">
    <source>
        <dbReference type="Proteomes" id="UP000199126"/>
    </source>
</evidence>
<dbReference type="Proteomes" id="UP000199126">
    <property type="component" value="Unassembled WGS sequence"/>
</dbReference>
<name>A0A1H8VTG5_9EURY</name>
<protein>
    <submittedName>
        <fullName evidence="1">Uncharacterized protein</fullName>
    </submittedName>
</protein>
<organism evidence="1 2">
    <name type="scientific">Halogranum amylolyticum</name>
    <dbReference type="NCBI Taxonomy" id="660520"/>
    <lineage>
        <taxon>Archaea</taxon>
        <taxon>Methanobacteriati</taxon>
        <taxon>Methanobacteriota</taxon>
        <taxon>Stenosarchaea group</taxon>
        <taxon>Halobacteria</taxon>
        <taxon>Halobacteriales</taxon>
        <taxon>Haloferacaceae</taxon>
    </lineage>
</organism>
<sequence length="88" mass="9192">MTPGLAGLRAALHLLSAIAIAALGVDVRSDIQLDLLEERATELLDEAGTFADDAGIEPTSKAVEYGPSIHKVVLNHQTGDHLSGTGEF</sequence>
<accession>A0A1H8VTG5</accession>
<dbReference type="AlphaFoldDB" id="A0A1H8VTG5"/>
<gene>
    <name evidence="1" type="ORF">SAMN04487948_11956</name>
</gene>
<evidence type="ECO:0000313" key="1">
    <source>
        <dbReference type="EMBL" id="SEP18624.1"/>
    </source>
</evidence>
<reference evidence="2" key="1">
    <citation type="submission" date="2016-10" db="EMBL/GenBank/DDBJ databases">
        <authorList>
            <person name="Varghese N."/>
            <person name="Submissions S."/>
        </authorList>
    </citation>
    <scope>NUCLEOTIDE SEQUENCE [LARGE SCALE GENOMIC DNA]</scope>
    <source>
        <strain evidence="2">CGMCC 1.10121</strain>
    </source>
</reference>
<dbReference type="EMBL" id="FODV01000019">
    <property type="protein sequence ID" value="SEP18624.1"/>
    <property type="molecule type" value="Genomic_DNA"/>
</dbReference>
<proteinExistence type="predicted"/>